<comment type="caution">
    <text evidence="2">The sequence shown here is derived from an EMBL/GenBank/DDBJ whole genome shotgun (WGS) entry which is preliminary data.</text>
</comment>
<protein>
    <submittedName>
        <fullName evidence="2">NAD-dependent epimerase/dehydratase family protein</fullName>
    </submittedName>
</protein>
<dbReference type="Proteomes" id="UP001138997">
    <property type="component" value="Unassembled WGS sequence"/>
</dbReference>
<dbReference type="AlphaFoldDB" id="A0A9X1NCF7"/>
<dbReference type="Pfam" id="PF01370">
    <property type="entry name" value="Epimerase"/>
    <property type="match status" value="1"/>
</dbReference>
<dbReference type="Gene3D" id="3.40.50.720">
    <property type="entry name" value="NAD(P)-binding Rossmann-like Domain"/>
    <property type="match status" value="1"/>
</dbReference>
<accession>A0A9X1NCF7</accession>
<feature type="domain" description="NAD-dependent epimerase/dehydratase" evidence="1">
    <location>
        <begin position="17"/>
        <end position="191"/>
    </location>
</feature>
<dbReference type="Gene3D" id="3.90.25.10">
    <property type="entry name" value="UDP-galactose 4-epimerase, domain 1"/>
    <property type="match status" value="1"/>
</dbReference>
<dbReference type="InterPro" id="IPR050177">
    <property type="entry name" value="Lipid_A_modif_metabolic_enz"/>
</dbReference>
<sequence length="265" mass="26606">MDRAVVIPGPSRAELDLATADQAALDALVREAAPDVVVNATGQIGGSAEELERGNVAVTRGLLAAAPVGVRFVQLGSLAEYGAPAAGCWSEDAVAQPLSDYGRAKLRASNLVLDAGTVDGCVLRVANPVGAGQPAASLVGSVLSQLLSGSEVRLGSLAARRDIVSAQDVGRAIALAALTAGPLRHRVLNVGTGRSSALRDVVDEVLRLAGGGALIEGEQAGSARSAAVADAVPSVQRAADVLGWVAQDSMETAVRQAVDGAGLLQ</sequence>
<gene>
    <name evidence="2" type="ORF">LR394_07410</name>
</gene>
<dbReference type="SUPFAM" id="SSF51735">
    <property type="entry name" value="NAD(P)-binding Rossmann-fold domains"/>
    <property type="match status" value="1"/>
</dbReference>
<evidence type="ECO:0000313" key="3">
    <source>
        <dbReference type="Proteomes" id="UP001138997"/>
    </source>
</evidence>
<evidence type="ECO:0000259" key="1">
    <source>
        <dbReference type="Pfam" id="PF01370"/>
    </source>
</evidence>
<dbReference type="CDD" id="cd08946">
    <property type="entry name" value="SDR_e"/>
    <property type="match status" value="1"/>
</dbReference>
<dbReference type="PANTHER" id="PTHR43245">
    <property type="entry name" value="BIFUNCTIONAL POLYMYXIN RESISTANCE PROTEIN ARNA"/>
    <property type="match status" value="1"/>
</dbReference>
<organism evidence="2 3">
    <name type="scientific">Kineosporia babensis</name>
    <dbReference type="NCBI Taxonomy" id="499548"/>
    <lineage>
        <taxon>Bacteria</taxon>
        <taxon>Bacillati</taxon>
        <taxon>Actinomycetota</taxon>
        <taxon>Actinomycetes</taxon>
        <taxon>Kineosporiales</taxon>
        <taxon>Kineosporiaceae</taxon>
        <taxon>Kineosporia</taxon>
    </lineage>
</organism>
<evidence type="ECO:0000313" key="2">
    <source>
        <dbReference type="EMBL" id="MCD5310716.1"/>
    </source>
</evidence>
<name>A0A9X1NCF7_9ACTN</name>
<reference evidence="2" key="1">
    <citation type="submission" date="2021-11" db="EMBL/GenBank/DDBJ databases">
        <title>Streptomyces corallinus and Kineosporia corallina sp. nov., two new coral-derived marine actinobacteria.</title>
        <authorList>
            <person name="Buangrab K."/>
            <person name="Sutthacheep M."/>
            <person name="Yeemin T."/>
            <person name="Harunari E."/>
            <person name="Igarashi Y."/>
            <person name="Sripreechasak P."/>
            <person name="Kanchanasin P."/>
            <person name="Tanasupawat S."/>
            <person name="Phongsopitanun W."/>
        </authorList>
    </citation>
    <scope>NUCLEOTIDE SEQUENCE</scope>
    <source>
        <strain evidence="2">JCM 31032</strain>
    </source>
</reference>
<proteinExistence type="predicted"/>
<dbReference type="InterPro" id="IPR036291">
    <property type="entry name" value="NAD(P)-bd_dom_sf"/>
</dbReference>
<keyword evidence="3" id="KW-1185">Reference proteome</keyword>
<dbReference type="PANTHER" id="PTHR43245:SF13">
    <property type="entry name" value="UDP-D-APIOSE_UDP-D-XYLOSE SYNTHASE 2"/>
    <property type="match status" value="1"/>
</dbReference>
<dbReference type="InterPro" id="IPR001509">
    <property type="entry name" value="Epimerase_deHydtase"/>
</dbReference>
<dbReference type="EMBL" id="JAJOMB010000003">
    <property type="protein sequence ID" value="MCD5310716.1"/>
    <property type="molecule type" value="Genomic_DNA"/>
</dbReference>